<gene>
    <name evidence="1" type="ORF">BJL86_2752</name>
</gene>
<dbReference type="Gene3D" id="3.90.1200.10">
    <property type="match status" value="1"/>
</dbReference>
<dbReference type="KEGG" id="dtm:BJL86_2752"/>
<evidence type="ECO:0000313" key="1">
    <source>
        <dbReference type="EMBL" id="ANI93512.1"/>
    </source>
</evidence>
<dbReference type="SUPFAM" id="SSF56112">
    <property type="entry name" value="Protein kinase-like (PK-like)"/>
    <property type="match status" value="1"/>
</dbReference>
<name>A0A173LRB4_9ACTN</name>
<dbReference type="Proteomes" id="UP000186104">
    <property type="component" value="Chromosome"/>
</dbReference>
<dbReference type="InterPro" id="IPR011009">
    <property type="entry name" value="Kinase-like_dom_sf"/>
</dbReference>
<organism evidence="1 2">
    <name type="scientific">Dietzia timorensis</name>
    <dbReference type="NCBI Taxonomy" id="499555"/>
    <lineage>
        <taxon>Bacteria</taxon>
        <taxon>Bacillati</taxon>
        <taxon>Actinomycetota</taxon>
        <taxon>Actinomycetes</taxon>
        <taxon>Mycobacteriales</taxon>
        <taxon>Dietziaceae</taxon>
        <taxon>Dietzia</taxon>
    </lineage>
</organism>
<evidence type="ECO:0008006" key="3">
    <source>
        <dbReference type="Google" id="ProtNLM"/>
    </source>
</evidence>
<sequence>MVEQLLTDPTTPFNWEDTYSQWGQLLGTLHASPAPVEHEAPPARTRVRRWWNGGDLHSDPWRVESRALFFDELNTECVSSLTELFNDARRDGNTLVHGWAGFGQSVFDRNSENGIAAILGEDIGVANPEFDLGALLAQSVELAVFSPPGTMPQPSQCRAALLHGYSATAPREPDAGELNASCIENIVRHVADFTCFAEVDQAEIPRWSHLVNWLETRRNLAE</sequence>
<dbReference type="STRING" id="499555.BJL86_2752"/>
<reference evidence="1 2" key="1">
    <citation type="submission" date="2016-06" db="EMBL/GenBank/DDBJ databases">
        <title>Complete genome sequence of a saline-alkali tolerant type strain Dietzia timorensis ID05-A0528T.</title>
        <authorList>
            <person name="Wu X."/>
        </authorList>
    </citation>
    <scope>NUCLEOTIDE SEQUENCE [LARGE SCALE GENOMIC DNA]</scope>
    <source>
        <strain evidence="1 2">ID05-A0528</strain>
    </source>
</reference>
<dbReference type="EMBL" id="CP015961">
    <property type="protein sequence ID" value="ANI93512.1"/>
    <property type="molecule type" value="Genomic_DNA"/>
</dbReference>
<evidence type="ECO:0000313" key="2">
    <source>
        <dbReference type="Proteomes" id="UP000186104"/>
    </source>
</evidence>
<protein>
    <recommendedName>
        <fullName evidence="3">Aminoglycoside phosphotransferase domain-containing protein</fullName>
    </recommendedName>
</protein>
<proteinExistence type="predicted"/>
<dbReference type="AlphaFoldDB" id="A0A173LRB4"/>
<keyword evidence="2" id="KW-1185">Reference proteome</keyword>
<accession>A0A173LRB4</accession>